<dbReference type="PANTHER" id="PTHR35896:SF3">
    <property type="entry name" value="MAJOR FACILITATOR SUPERFAMILY TRANSPORTER"/>
    <property type="match status" value="1"/>
</dbReference>
<dbReference type="PANTHER" id="PTHR35896">
    <property type="entry name" value="IG-LIKE DOMAIN-CONTAINING PROTEIN"/>
    <property type="match status" value="1"/>
</dbReference>
<organism evidence="1 2">
    <name type="scientific">Lasiodiplodia theobromae</name>
    <dbReference type="NCBI Taxonomy" id="45133"/>
    <lineage>
        <taxon>Eukaryota</taxon>
        <taxon>Fungi</taxon>
        <taxon>Dikarya</taxon>
        <taxon>Ascomycota</taxon>
        <taxon>Pezizomycotina</taxon>
        <taxon>Dothideomycetes</taxon>
        <taxon>Dothideomycetes incertae sedis</taxon>
        <taxon>Botryosphaeriales</taxon>
        <taxon>Botryosphaeriaceae</taxon>
        <taxon>Lasiodiplodia</taxon>
    </lineage>
</organism>
<proteinExistence type="predicted"/>
<accession>A0A8H7IQZ1</accession>
<dbReference type="EMBL" id="MDYX01000037">
    <property type="protein sequence ID" value="KAF9630148.1"/>
    <property type="molecule type" value="Genomic_DNA"/>
</dbReference>
<dbReference type="InterPro" id="IPR053008">
    <property type="entry name" value="Phomopsin_biosynth_assoc"/>
</dbReference>
<reference evidence="1" key="1">
    <citation type="submission" date="2016-08" db="EMBL/GenBank/DDBJ databases">
        <authorList>
            <person name="Yan J."/>
        </authorList>
    </citation>
    <scope>NUCLEOTIDE SEQUENCE</scope>
    <source>
        <strain evidence="1">CSS-01s</strain>
    </source>
</reference>
<dbReference type="AlphaFoldDB" id="A0A8H7IQZ1"/>
<evidence type="ECO:0000313" key="1">
    <source>
        <dbReference type="EMBL" id="KAF9630148.1"/>
    </source>
</evidence>
<dbReference type="Proteomes" id="UP000627934">
    <property type="component" value="Unassembled WGS sequence"/>
</dbReference>
<reference evidence="1" key="2">
    <citation type="journal article" date="2018" name="DNA Res.">
        <title>Comparative genome and transcriptome analyses reveal adaptations to opportunistic infections in woody plant degrading pathogens of Botryosphaeriaceae.</title>
        <authorList>
            <person name="Yan J.Y."/>
            <person name="Zhao W.S."/>
            <person name="Chen Z."/>
            <person name="Xing Q.K."/>
            <person name="Zhang W."/>
            <person name="Chethana K.W.T."/>
            <person name="Xue M.F."/>
            <person name="Xu J.P."/>
            <person name="Phillips A.J.L."/>
            <person name="Wang Y."/>
            <person name="Liu J.H."/>
            <person name="Liu M."/>
            <person name="Zhou Y."/>
            <person name="Jayawardena R.S."/>
            <person name="Manawasinghe I.S."/>
            <person name="Huang J.B."/>
            <person name="Qiao G.H."/>
            <person name="Fu C.Y."/>
            <person name="Guo F.F."/>
            <person name="Dissanayake A.J."/>
            <person name="Peng Y.L."/>
            <person name="Hyde K.D."/>
            <person name="Li X.H."/>
        </authorList>
    </citation>
    <scope>NUCLEOTIDE SEQUENCE</scope>
    <source>
        <strain evidence="1">CSS-01s</strain>
    </source>
</reference>
<name>A0A8H7IQZ1_9PEZI</name>
<comment type="caution">
    <text evidence="1">The sequence shown here is derived from an EMBL/GenBank/DDBJ whole genome shotgun (WGS) entry which is preliminary data.</text>
</comment>
<evidence type="ECO:0000313" key="2">
    <source>
        <dbReference type="Proteomes" id="UP000627934"/>
    </source>
</evidence>
<protein>
    <submittedName>
        <fullName evidence="1">Uncharacterized protein</fullName>
    </submittedName>
</protein>
<sequence>MWLPRACDRSSDDAYRSFHNDTFEYWRGDAAHDSANRDPVTDFSRETADVGFWGPQRQHLAHCAFMYTRVARAVGGDDVYDRKVWSEDHAKHCAKVLLKWALEAPGVEESVEWAHVSFGSCWQRRVPGL</sequence>
<gene>
    <name evidence="1" type="ORF">BFW01_g329</name>
</gene>